<evidence type="ECO:0000313" key="2">
    <source>
        <dbReference type="Proteomes" id="UP000630097"/>
    </source>
</evidence>
<organism evidence="1 2">
    <name type="scientific">Planotetraspora kaengkrachanensis</name>
    <dbReference type="NCBI Taxonomy" id="575193"/>
    <lineage>
        <taxon>Bacteria</taxon>
        <taxon>Bacillati</taxon>
        <taxon>Actinomycetota</taxon>
        <taxon>Actinomycetes</taxon>
        <taxon>Streptosporangiales</taxon>
        <taxon>Streptosporangiaceae</taxon>
        <taxon>Planotetraspora</taxon>
    </lineage>
</organism>
<proteinExistence type="predicted"/>
<protein>
    <submittedName>
        <fullName evidence="1">Uncharacterized protein</fullName>
    </submittedName>
</protein>
<dbReference type="RefSeq" id="WP_203883412.1">
    <property type="nucleotide sequence ID" value="NZ_BAABHH010000005.1"/>
</dbReference>
<reference evidence="1 2" key="1">
    <citation type="submission" date="2021-01" db="EMBL/GenBank/DDBJ databases">
        <title>Whole genome shotgun sequence of Planotetraspora kaengkrachanensis NBRC 104272.</title>
        <authorList>
            <person name="Komaki H."/>
            <person name="Tamura T."/>
        </authorList>
    </citation>
    <scope>NUCLEOTIDE SEQUENCE [LARGE SCALE GENOMIC DNA]</scope>
    <source>
        <strain evidence="1 2">NBRC 104272</strain>
    </source>
</reference>
<keyword evidence="2" id="KW-1185">Reference proteome</keyword>
<name>A0A8J3LWI0_9ACTN</name>
<evidence type="ECO:0000313" key="1">
    <source>
        <dbReference type="EMBL" id="GIG79977.1"/>
    </source>
</evidence>
<gene>
    <name evidence="1" type="ORF">Pka01_31040</name>
</gene>
<sequence length="99" mass="11194">MGRWFGLWYGGNGYSPPEPDDLEEFSSLADARAKLADRYRHGYSYRSRFAFISREPADVLTPCVGDDCAITLYGSRDALDYPDRRLFLGPHGGVRSEHC</sequence>
<accession>A0A8J3LWI0</accession>
<dbReference type="AlphaFoldDB" id="A0A8J3LWI0"/>
<dbReference type="Proteomes" id="UP000630097">
    <property type="component" value="Unassembled WGS sequence"/>
</dbReference>
<dbReference type="EMBL" id="BONV01000011">
    <property type="protein sequence ID" value="GIG79977.1"/>
    <property type="molecule type" value="Genomic_DNA"/>
</dbReference>
<comment type="caution">
    <text evidence="1">The sequence shown here is derived from an EMBL/GenBank/DDBJ whole genome shotgun (WGS) entry which is preliminary data.</text>
</comment>